<dbReference type="SUPFAM" id="SSF53098">
    <property type="entry name" value="Ribonuclease H-like"/>
    <property type="match status" value="1"/>
</dbReference>
<sequence length="207" mass="23021">MLSRLVQLKEAICFELATSETSVPNLTPQKWKAVAVFVKALEPIASATKDLSGHKYATLSSVVLFLYGRQMVLKVCIAADDETSEFAKNLIKSTRTRFAEWDEQTEYALATACDPRFKNLFCTEPVQETRLLELARTESQLPPEEESSDCAKAITFTAVKEHVSNVWDSIENLAASHQKEYTPLKQPTSRSISGTSESPCAARIKTL</sequence>
<reference evidence="1" key="1">
    <citation type="journal article" date="2020" name="Cell">
        <title>Large-Scale Comparative Analyses of Tick Genomes Elucidate Their Genetic Diversity and Vector Capacities.</title>
        <authorList>
            <consortium name="Tick Genome and Microbiome Consortium (TIGMIC)"/>
            <person name="Jia N."/>
            <person name="Wang J."/>
            <person name="Shi W."/>
            <person name="Du L."/>
            <person name="Sun Y."/>
            <person name="Zhan W."/>
            <person name="Jiang J.F."/>
            <person name="Wang Q."/>
            <person name="Zhang B."/>
            <person name="Ji P."/>
            <person name="Bell-Sakyi L."/>
            <person name="Cui X.M."/>
            <person name="Yuan T.T."/>
            <person name="Jiang B.G."/>
            <person name="Yang W.F."/>
            <person name="Lam T.T."/>
            <person name="Chang Q.C."/>
            <person name="Ding S.J."/>
            <person name="Wang X.J."/>
            <person name="Zhu J.G."/>
            <person name="Ruan X.D."/>
            <person name="Zhao L."/>
            <person name="Wei J.T."/>
            <person name="Ye R.Z."/>
            <person name="Que T.C."/>
            <person name="Du C.H."/>
            <person name="Zhou Y.H."/>
            <person name="Cheng J.X."/>
            <person name="Dai P.F."/>
            <person name="Guo W.B."/>
            <person name="Han X.H."/>
            <person name="Huang E.J."/>
            <person name="Li L.F."/>
            <person name="Wei W."/>
            <person name="Gao Y.C."/>
            <person name="Liu J.Z."/>
            <person name="Shao H.Z."/>
            <person name="Wang X."/>
            <person name="Wang C.C."/>
            <person name="Yang T.C."/>
            <person name="Huo Q.B."/>
            <person name="Li W."/>
            <person name="Chen H.Y."/>
            <person name="Chen S.E."/>
            <person name="Zhou L.G."/>
            <person name="Ni X.B."/>
            <person name="Tian J.H."/>
            <person name="Sheng Y."/>
            <person name="Liu T."/>
            <person name="Pan Y.S."/>
            <person name="Xia L.Y."/>
            <person name="Li J."/>
            <person name="Zhao F."/>
            <person name="Cao W.C."/>
        </authorList>
    </citation>
    <scope>NUCLEOTIDE SEQUENCE</scope>
    <source>
        <strain evidence="1">Rmic-2018</strain>
    </source>
</reference>
<keyword evidence="2" id="KW-1185">Reference proteome</keyword>
<dbReference type="AlphaFoldDB" id="A0A9J6F0U5"/>
<dbReference type="Proteomes" id="UP000821866">
    <property type="component" value="Chromosome 1"/>
</dbReference>
<gene>
    <name evidence="1" type="ORF">HPB51_009377</name>
</gene>
<dbReference type="InterPro" id="IPR012337">
    <property type="entry name" value="RNaseH-like_sf"/>
</dbReference>
<proteinExistence type="predicted"/>
<dbReference type="EMBL" id="JABSTU010000001">
    <property type="protein sequence ID" value="KAH8040121.1"/>
    <property type="molecule type" value="Genomic_DNA"/>
</dbReference>
<reference evidence="1" key="2">
    <citation type="submission" date="2021-09" db="EMBL/GenBank/DDBJ databases">
        <authorList>
            <person name="Jia N."/>
            <person name="Wang J."/>
            <person name="Shi W."/>
            <person name="Du L."/>
            <person name="Sun Y."/>
            <person name="Zhan W."/>
            <person name="Jiang J."/>
            <person name="Wang Q."/>
            <person name="Zhang B."/>
            <person name="Ji P."/>
            <person name="Sakyi L.B."/>
            <person name="Cui X."/>
            <person name="Yuan T."/>
            <person name="Jiang B."/>
            <person name="Yang W."/>
            <person name="Lam T.T.-Y."/>
            <person name="Chang Q."/>
            <person name="Ding S."/>
            <person name="Wang X."/>
            <person name="Zhu J."/>
            <person name="Ruan X."/>
            <person name="Zhao L."/>
            <person name="Wei J."/>
            <person name="Que T."/>
            <person name="Du C."/>
            <person name="Cheng J."/>
            <person name="Dai P."/>
            <person name="Han X."/>
            <person name="Huang E."/>
            <person name="Gao Y."/>
            <person name="Liu J."/>
            <person name="Shao H."/>
            <person name="Ye R."/>
            <person name="Li L."/>
            <person name="Wei W."/>
            <person name="Wang X."/>
            <person name="Wang C."/>
            <person name="Huo Q."/>
            <person name="Li W."/>
            <person name="Guo W."/>
            <person name="Chen H."/>
            <person name="Chen S."/>
            <person name="Zhou L."/>
            <person name="Zhou L."/>
            <person name="Ni X."/>
            <person name="Tian J."/>
            <person name="Zhou Y."/>
            <person name="Sheng Y."/>
            <person name="Liu T."/>
            <person name="Pan Y."/>
            <person name="Xia L."/>
            <person name="Li J."/>
            <person name="Zhao F."/>
            <person name="Cao W."/>
        </authorList>
    </citation>
    <scope>NUCLEOTIDE SEQUENCE</scope>
    <source>
        <strain evidence="1">Rmic-2018</strain>
        <tissue evidence="1">Larvae</tissue>
    </source>
</reference>
<protein>
    <submittedName>
        <fullName evidence="1">Uncharacterized protein</fullName>
    </submittedName>
</protein>
<organism evidence="1 2">
    <name type="scientific">Rhipicephalus microplus</name>
    <name type="common">Cattle tick</name>
    <name type="synonym">Boophilus microplus</name>
    <dbReference type="NCBI Taxonomy" id="6941"/>
    <lineage>
        <taxon>Eukaryota</taxon>
        <taxon>Metazoa</taxon>
        <taxon>Ecdysozoa</taxon>
        <taxon>Arthropoda</taxon>
        <taxon>Chelicerata</taxon>
        <taxon>Arachnida</taxon>
        <taxon>Acari</taxon>
        <taxon>Parasitiformes</taxon>
        <taxon>Ixodida</taxon>
        <taxon>Ixodoidea</taxon>
        <taxon>Ixodidae</taxon>
        <taxon>Rhipicephalinae</taxon>
        <taxon>Rhipicephalus</taxon>
        <taxon>Boophilus</taxon>
    </lineage>
</organism>
<comment type="caution">
    <text evidence="1">The sequence shown here is derived from an EMBL/GenBank/DDBJ whole genome shotgun (WGS) entry which is preliminary data.</text>
</comment>
<name>A0A9J6F0U5_RHIMP</name>
<evidence type="ECO:0000313" key="2">
    <source>
        <dbReference type="Proteomes" id="UP000821866"/>
    </source>
</evidence>
<accession>A0A9J6F0U5</accession>
<evidence type="ECO:0000313" key="1">
    <source>
        <dbReference type="EMBL" id="KAH8040121.1"/>
    </source>
</evidence>